<feature type="domain" description="Apoptosis-antagonizing transcription factor C-terminal" evidence="4">
    <location>
        <begin position="362"/>
        <end position="439"/>
    </location>
</feature>
<dbReference type="Pfam" id="PF08164">
    <property type="entry name" value="TRAUB"/>
    <property type="match status" value="1"/>
</dbReference>
<feature type="domain" description="AATF leucine zipper-containing" evidence="5">
    <location>
        <begin position="177"/>
        <end position="305"/>
    </location>
</feature>
<dbReference type="GO" id="GO:0000462">
    <property type="term" value="P:maturation of SSU-rRNA from tricistronic rRNA transcript (SSU-rRNA, 5.8S rRNA, LSU-rRNA)"/>
    <property type="evidence" value="ECO:0007669"/>
    <property type="project" value="TreeGrafter"/>
</dbReference>
<dbReference type="Pfam" id="PF13339">
    <property type="entry name" value="AATF-Che1"/>
    <property type="match status" value="1"/>
</dbReference>
<dbReference type="InterPro" id="IPR012617">
    <property type="entry name" value="AATF_C"/>
</dbReference>
<dbReference type="PANTHER" id="PTHR15565:SF0">
    <property type="entry name" value="PROTEIN AATF"/>
    <property type="match status" value="1"/>
</dbReference>
<dbReference type="InterPro" id="IPR039223">
    <property type="entry name" value="AATF/Bfr2"/>
</dbReference>
<comment type="similarity">
    <text evidence="1">Belongs to the AATF family.</text>
</comment>
<dbReference type="EMBL" id="JAKWFO010000008">
    <property type="protein sequence ID" value="KAI9633760.1"/>
    <property type="molecule type" value="Genomic_DNA"/>
</dbReference>
<feature type="region of interest" description="Disordered" evidence="3">
    <location>
        <begin position="1"/>
        <end position="166"/>
    </location>
</feature>
<feature type="compositionally biased region" description="Polar residues" evidence="3">
    <location>
        <begin position="1"/>
        <end position="19"/>
    </location>
</feature>
<dbReference type="Proteomes" id="UP001164286">
    <property type="component" value="Unassembled WGS sequence"/>
</dbReference>
<evidence type="ECO:0000259" key="4">
    <source>
        <dbReference type="Pfam" id="PF08164"/>
    </source>
</evidence>
<dbReference type="GeneID" id="77729298"/>
<reference evidence="6" key="1">
    <citation type="journal article" date="2022" name="G3 (Bethesda)">
        <title>High quality genome of the basidiomycete yeast Dioszegia hungarica PDD-24b-2 isolated from cloud water.</title>
        <authorList>
            <person name="Jarrige D."/>
            <person name="Haridas S."/>
            <person name="Bleykasten-Grosshans C."/>
            <person name="Joly M."/>
            <person name="Nadalig T."/>
            <person name="Sancelme M."/>
            <person name="Vuilleumier S."/>
            <person name="Grigoriev I.V."/>
            <person name="Amato P."/>
            <person name="Bringel F."/>
        </authorList>
    </citation>
    <scope>NUCLEOTIDE SEQUENCE</scope>
    <source>
        <strain evidence="6">PDD-24b-2</strain>
    </source>
</reference>
<evidence type="ECO:0000256" key="3">
    <source>
        <dbReference type="SAM" id="MobiDB-lite"/>
    </source>
</evidence>
<feature type="region of interest" description="Disordered" evidence="3">
    <location>
        <begin position="377"/>
        <end position="402"/>
    </location>
</feature>
<evidence type="ECO:0000313" key="6">
    <source>
        <dbReference type="EMBL" id="KAI9633760.1"/>
    </source>
</evidence>
<feature type="compositionally biased region" description="Acidic residues" evidence="3">
    <location>
        <begin position="84"/>
        <end position="151"/>
    </location>
</feature>
<evidence type="ECO:0000256" key="2">
    <source>
        <dbReference type="ARBA" id="ARBA00013850"/>
    </source>
</evidence>
<comment type="caution">
    <text evidence="6">The sequence shown here is derived from an EMBL/GenBank/DDBJ whole genome shotgun (WGS) entry which is preliminary data.</text>
</comment>
<evidence type="ECO:0000259" key="5">
    <source>
        <dbReference type="Pfam" id="PF13339"/>
    </source>
</evidence>
<dbReference type="GO" id="GO:0005730">
    <property type="term" value="C:nucleolus"/>
    <property type="evidence" value="ECO:0007669"/>
    <property type="project" value="TreeGrafter"/>
</dbReference>
<evidence type="ECO:0000256" key="1">
    <source>
        <dbReference type="ARBA" id="ARBA00008966"/>
    </source>
</evidence>
<dbReference type="InterPro" id="IPR025160">
    <property type="entry name" value="AATF"/>
</dbReference>
<name>A0AA38H4P6_9TREE</name>
<accession>A0AA38H4P6</accession>
<dbReference type="PANTHER" id="PTHR15565">
    <property type="entry name" value="AATF PROTEIN APOPTOSIS ANTAGONIZING TRANSCRIPTION FACTOR"/>
    <property type="match status" value="1"/>
</dbReference>
<dbReference type="AlphaFoldDB" id="A0AA38H4P6"/>
<protein>
    <recommendedName>
        <fullName evidence="2">Protein BFR2</fullName>
    </recommendedName>
</protein>
<organism evidence="6 7">
    <name type="scientific">Dioszegia hungarica</name>
    <dbReference type="NCBI Taxonomy" id="4972"/>
    <lineage>
        <taxon>Eukaryota</taxon>
        <taxon>Fungi</taxon>
        <taxon>Dikarya</taxon>
        <taxon>Basidiomycota</taxon>
        <taxon>Agaricomycotina</taxon>
        <taxon>Tremellomycetes</taxon>
        <taxon>Tremellales</taxon>
        <taxon>Bulleribasidiaceae</taxon>
        <taxon>Dioszegia</taxon>
    </lineage>
</organism>
<keyword evidence="7" id="KW-1185">Reference proteome</keyword>
<sequence>MSRRSVLSAQLAQLTSSGPSYDPDASDNLDGLTRGAAGEGEEEEDRRGHYVDVGPSRLRGQMGAMADPEGKYGGAVRGRQKIFDDDDDDEDEEEEEEVGDDEEGESGDDDDADDDEERGSDDEDDEGEEDDDEEEGSEDDAEEDEEEEAEDQPIHSAPTSSRPLDPIAALRDSRQKDVLKGQAIRRQKALFESLLTIRITFQKALTALSKLPATLPSATDSPEELVDARSDVLAGLAELSEGMFELRQEIALPGMEVPESLGLGKRKRDDSADVGYWVGTAEDSLSLNNAMKEQMIPILNKWSTKIQAATLSVGGKAAGSSKFLQGTKGQGQMGVVEAIEAGLSNRRNPGPQSLLALEEPHYRALLREIIDSRTTGSSHLPDTSYRLEKKKKRDAERGASKGRKIRYTVHEKAANFAVPMEIMGGWGEGQVDELFSSLLGGAGMGGGRSEGQGAGMEGMAAADIGEGGGLSGLGGLRVF</sequence>
<gene>
    <name evidence="6" type="ORF">MKK02DRAFT_38419</name>
</gene>
<dbReference type="RefSeq" id="XP_052943537.1">
    <property type="nucleotide sequence ID" value="XM_053090093.1"/>
</dbReference>
<proteinExistence type="inferred from homology"/>
<evidence type="ECO:0000313" key="7">
    <source>
        <dbReference type="Proteomes" id="UP001164286"/>
    </source>
</evidence>